<reference evidence="3" key="2">
    <citation type="submission" date="2015-01" db="EMBL/GenBank/DDBJ databases">
        <title>Evolutionary Origins and Diversification of the Mycorrhizal Mutualists.</title>
        <authorList>
            <consortium name="DOE Joint Genome Institute"/>
            <consortium name="Mycorrhizal Genomics Consortium"/>
            <person name="Kohler A."/>
            <person name="Kuo A."/>
            <person name="Nagy L.G."/>
            <person name="Floudas D."/>
            <person name="Copeland A."/>
            <person name="Barry K.W."/>
            <person name="Cichocki N."/>
            <person name="Veneault-Fourrey C."/>
            <person name="LaButti K."/>
            <person name="Lindquist E.A."/>
            <person name="Lipzen A."/>
            <person name="Lundell T."/>
            <person name="Morin E."/>
            <person name="Murat C."/>
            <person name="Riley R."/>
            <person name="Ohm R."/>
            <person name="Sun H."/>
            <person name="Tunlid A."/>
            <person name="Henrissat B."/>
            <person name="Grigoriev I.V."/>
            <person name="Hibbett D.S."/>
            <person name="Martin F."/>
        </authorList>
    </citation>
    <scope>NUCLEOTIDE SEQUENCE [LARGE SCALE GENOMIC DNA]</scope>
    <source>
        <strain evidence="3">UH-Slu-Lm8-n1</strain>
    </source>
</reference>
<sequence>MDGCDQGLTLRIMDSRRMLRKRENHSNHTNYLLSTSNKSQPSPTLTPVHRKESQIVSGNSASAYKQSRTSSITTAVGKTTNHDSPCMMHGDRSTNFVQIEIK</sequence>
<gene>
    <name evidence="2" type="ORF">CY34DRAFT_624354</name>
</gene>
<evidence type="ECO:0000313" key="3">
    <source>
        <dbReference type="Proteomes" id="UP000054485"/>
    </source>
</evidence>
<feature type="compositionally biased region" description="Polar residues" evidence="1">
    <location>
        <begin position="27"/>
        <end position="45"/>
    </location>
</feature>
<name>A0A0D0A3A4_9AGAM</name>
<keyword evidence="3" id="KW-1185">Reference proteome</keyword>
<feature type="region of interest" description="Disordered" evidence="1">
    <location>
        <begin position="20"/>
        <end position="94"/>
    </location>
</feature>
<dbReference type="EMBL" id="KN835190">
    <property type="protein sequence ID" value="KIK44465.1"/>
    <property type="molecule type" value="Genomic_DNA"/>
</dbReference>
<dbReference type="HOGENOM" id="CLU_2279343_0_0_1"/>
<feature type="compositionally biased region" description="Polar residues" evidence="1">
    <location>
        <begin position="54"/>
        <end position="83"/>
    </location>
</feature>
<dbReference type="AlphaFoldDB" id="A0A0D0A3A4"/>
<reference evidence="2 3" key="1">
    <citation type="submission" date="2014-04" db="EMBL/GenBank/DDBJ databases">
        <authorList>
            <consortium name="DOE Joint Genome Institute"/>
            <person name="Kuo A."/>
            <person name="Ruytinx J."/>
            <person name="Rineau F."/>
            <person name="Colpaert J."/>
            <person name="Kohler A."/>
            <person name="Nagy L.G."/>
            <person name="Floudas D."/>
            <person name="Copeland A."/>
            <person name="Barry K.W."/>
            <person name="Cichocki N."/>
            <person name="Veneault-Fourrey C."/>
            <person name="LaButti K."/>
            <person name="Lindquist E.A."/>
            <person name="Lipzen A."/>
            <person name="Lundell T."/>
            <person name="Morin E."/>
            <person name="Murat C."/>
            <person name="Sun H."/>
            <person name="Tunlid A."/>
            <person name="Henrissat B."/>
            <person name="Grigoriev I.V."/>
            <person name="Hibbett D.S."/>
            <person name="Martin F."/>
            <person name="Nordberg H.P."/>
            <person name="Cantor M.N."/>
            <person name="Hua S.X."/>
        </authorList>
    </citation>
    <scope>NUCLEOTIDE SEQUENCE [LARGE SCALE GENOMIC DNA]</scope>
    <source>
        <strain evidence="2 3">UH-Slu-Lm8-n1</strain>
    </source>
</reference>
<organism evidence="2 3">
    <name type="scientific">Suillus luteus UH-Slu-Lm8-n1</name>
    <dbReference type="NCBI Taxonomy" id="930992"/>
    <lineage>
        <taxon>Eukaryota</taxon>
        <taxon>Fungi</taxon>
        <taxon>Dikarya</taxon>
        <taxon>Basidiomycota</taxon>
        <taxon>Agaricomycotina</taxon>
        <taxon>Agaricomycetes</taxon>
        <taxon>Agaricomycetidae</taxon>
        <taxon>Boletales</taxon>
        <taxon>Suillineae</taxon>
        <taxon>Suillaceae</taxon>
        <taxon>Suillus</taxon>
    </lineage>
</organism>
<proteinExistence type="predicted"/>
<accession>A0A0D0A3A4</accession>
<dbReference type="InParanoid" id="A0A0D0A3A4"/>
<evidence type="ECO:0000256" key="1">
    <source>
        <dbReference type="SAM" id="MobiDB-lite"/>
    </source>
</evidence>
<protein>
    <submittedName>
        <fullName evidence="2">Uncharacterized protein</fullName>
    </submittedName>
</protein>
<evidence type="ECO:0000313" key="2">
    <source>
        <dbReference type="EMBL" id="KIK44465.1"/>
    </source>
</evidence>
<dbReference type="Proteomes" id="UP000054485">
    <property type="component" value="Unassembled WGS sequence"/>
</dbReference>